<keyword evidence="5" id="KW-0862">Zinc</keyword>
<dbReference type="PIRSF" id="PIRSF004692">
    <property type="entry name" value="KdsD_KpsF"/>
    <property type="match status" value="1"/>
</dbReference>
<dbReference type="NCBIfam" id="TIGR00393">
    <property type="entry name" value="kpsF"/>
    <property type="match status" value="1"/>
</dbReference>
<evidence type="ECO:0000256" key="2">
    <source>
        <dbReference type="ARBA" id="ARBA00022737"/>
    </source>
</evidence>
<reference evidence="8" key="1">
    <citation type="submission" date="2022-02" db="EMBL/GenBank/DDBJ databases">
        <title>Emergence and expansion in Europe of a Vibrio aestuarianus clonal complex pathogenic for oysters.</title>
        <authorList>
            <person name="Mesnil A."/>
            <person name="Travers M.-A."/>
        </authorList>
    </citation>
    <scope>NUCLEOTIDE SEQUENCE</scope>
    <source>
        <strain evidence="8">19_064_11T1</strain>
    </source>
</reference>
<dbReference type="InterPro" id="IPR050986">
    <property type="entry name" value="GutQ/KpsF_isomerases"/>
</dbReference>
<dbReference type="FunFam" id="3.40.50.10490:FF:000011">
    <property type="entry name" value="Arabinose 5-phosphate isomerase"/>
    <property type="match status" value="1"/>
</dbReference>
<evidence type="ECO:0000256" key="1">
    <source>
        <dbReference type="ARBA" id="ARBA00008165"/>
    </source>
</evidence>
<sequence length="308" mass="33536">MKNIQVAKSVINNQIDGLKALCENIDDNFSLCVQEIIKSSGRVVLSGVGKSGIIAKKISASLASTGTPSFYIHPNEAFHGDLGMIKDEDIIIAISNSGESTELIGILPFLKSNGNKIISVTGNQNSTLADNADFKLNISVPSEACPLNLAPTTSTTATLVLGDALTVALMEEREFSPEQYARFHPGGALGRRLTKQVSDVMITNDIPYLDSETSFSDMIYKISSRGIGLGLITHNNQSYIITDGDIRRAIEKYKEKVFQVSILEIATASPKFIYPDCKLYQAYEVMERNLINSLVVKIDNNIVGVIKK</sequence>
<feature type="site" description="Catalytically relevant" evidence="6">
    <location>
        <position position="143"/>
    </location>
</feature>
<feature type="site" description="Catalytically relevant" evidence="6">
    <location>
        <position position="50"/>
    </location>
</feature>
<dbReference type="InterPro" id="IPR001347">
    <property type="entry name" value="SIS_dom"/>
</dbReference>
<dbReference type="InterPro" id="IPR046342">
    <property type="entry name" value="CBS_dom_sf"/>
</dbReference>
<feature type="domain" description="SIS" evidence="7">
    <location>
        <begin position="32"/>
        <end position="175"/>
    </location>
</feature>
<dbReference type="PANTHER" id="PTHR42745">
    <property type="match status" value="1"/>
</dbReference>
<dbReference type="GO" id="GO:0097367">
    <property type="term" value="F:carbohydrate derivative binding"/>
    <property type="evidence" value="ECO:0007669"/>
    <property type="project" value="InterPro"/>
</dbReference>
<gene>
    <name evidence="8" type="ORF">L9W94_18505</name>
</gene>
<evidence type="ECO:0000256" key="4">
    <source>
        <dbReference type="PIRNR" id="PIRNR004692"/>
    </source>
</evidence>
<comment type="caution">
    <text evidence="8">The sequence shown here is derived from an EMBL/GenBank/DDBJ whole genome shotgun (WGS) entry which is preliminary data.</text>
</comment>
<keyword evidence="4 8" id="KW-0413">Isomerase</keyword>
<dbReference type="Gene3D" id="3.40.50.10490">
    <property type="entry name" value="Glucose-6-phosphate isomerase like protein, domain 1"/>
    <property type="match status" value="1"/>
</dbReference>
<dbReference type="CDD" id="cd05014">
    <property type="entry name" value="SIS_Kpsf"/>
    <property type="match status" value="1"/>
</dbReference>
<organism evidence="8 9">
    <name type="scientific">Vibrio aestuarianus</name>
    <dbReference type="NCBI Taxonomy" id="28171"/>
    <lineage>
        <taxon>Bacteria</taxon>
        <taxon>Pseudomonadati</taxon>
        <taxon>Pseudomonadota</taxon>
        <taxon>Gammaproteobacteria</taxon>
        <taxon>Vibrionales</taxon>
        <taxon>Vibrionaceae</taxon>
        <taxon>Vibrio</taxon>
    </lineage>
</organism>
<dbReference type="InterPro" id="IPR046348">
    <property type="entry name" value="SIS_dom_sf"/>
</dbReference>
<dbReference type="InterPro" id="IPR000644">
    <property type="entry name" value="CBS_dom"/>
</dbReference>
<dbReference type="InterPro" id="IPR035474">
    <property type="entry name" value="SIS_Kpsf"/>
</dbReference>
<dbReference type="RefSeq" id="WP_274683901.1">
    <property type="nucleotide sequence ID" value="NZ_JAKNBA010000057.1"/>
</dbReference>
<proteinExistence type="inferred from homology"/>
<dbReference type="AlphaFoldDB" id="A0A9X4EXA3"/>
<feature type="site" description="Catalytically relevant" evidence="6">
    <location>
        <position position="102"/>
    </location>
</feature>
<protein>
    <recommendedName>
        <fullName evidence="4">Arabinose 5-phosphate isomerase</fullName>
        <shortName evidence="4">API</shortName>
        <ecNumber evidence="4">5.3.1.13</ecNumber>
    </recommendedName>
</protein>
<dbReference type="SUPFAM" id="SSF53697">
    <property type="entry name" value="SIS domain"/>
    <property type="match status" value="1"/>
</dbReference>
<feature type="binding site" evidence="5">
    <location>
        <position position="73"/>
    </location>
    <ligand>
        <name>Zn(2+)</name>
        <dbReference type="ChEBI" id="CHEBI:29105"/>
    </ligand>
</feature>
<dbReference type="Pfam" id="PF01380">
    <property type="entry name" value="SIS"/>
    <property type="match status" value="1"/>
</dbReference>
<keyword evidence="2" id="KW-0677">Repeat</keyword>
<dbReference type="GO" id="GO:1901135">
    <property type="term" value="P:carbohydrate derivative metabolic process"/>
    <property type="evidence" value="ECO:0007669"/>
    <property type="project" value="InterPro"/>
</dbReference>
<accession>A0A9X4EXA3</accession>
<feature type="site" description="Catalytically relevant" evidence="6">
    <location>
        <position position="184"/>
    </location>
</feature>
<dbReference type="Pfam" id="PF00571">
    <property type="entry name" value="CBS"/>
    <property type="match status" value="1"/>
</dbReference>
<dbReference type="GO" id="GO:0005975">
    <property type="term" value="P:carbohydrate metabolic process"/>
    <property type="evidence" value="ECO:0007669"/>
    <property type="project" value="InterPro"/>
</dbReference>
<dbReference type="EC" id="5.3.1.13" evidence="4"/>
<evidence type="ECO:0000256" key="6">
    <source>
        <dbReference type="PIRSR" id="PIRSR004692-3"/>
    </source>
</evidence>
<dbReference type="Gene3D" id="3.10.580.10">
    <property type="entry name" value="CBS-domain"/>
    <property type="match status" value="1"/>
</dbReference>
<dbReference type="GO" id="GO:0046872">
    <property type="term" value="F:metal ion binding"/>
    <property type="evidence" value="ECO:0007669"/>
    <property type="project" value="UniProtKB-KW"/>
</dbReference>
<evidence type="ECO:0000313" key="8">
    <source>
        <dbReference type="EMBL" id="MDE1244087.1"/>
    </source>
</evidence>
<keyword evidence="3" id="KW-0129">CBS domain</keyword>
<evidence type="ECO:0000313" key="9">
    <source>
        <dbReference type="Proteomes" id="UP001140979"/>
    </source>
</evidence>
<evidence type="ECO:0000259" key="7">
    <source>
        <dbReference type="PROSITE" id="PS51464"/>
    </source>
</evidence>
<comment type="catalytic activity">
    <reaction evidence="4">
        <text>D-arabinose 5-phosphate = D-ribulose 5-phosphate</text>
        <dbReference type="Rhea" id="RHEA:23104"/>
        <dbReference type="ChEBI" id="CHEBI:57693"/>
        <dbReference type="ChEBI" id="CHEBI:58121"/>
        <dbReference type="EC" id="5.3.1.13"/>
    </reaction>
</comment>
<dbReference type="Proteomes" id="UP001140979">
    <property type="component" value="Unassembled WGS sequence"/>
</dbReference>
<evidence type="ECO:0000256" key="3">
    <source>
        <dbReference type="ARBA" id="ARBA00023122"/>
    </source>
</evidence>
<dbReference type="PROSITE" id="PS51464">
    <property type="entry name" value="SIS"/>
    <property type="match status" value="1"/>
</dbReference>
<name>A0A9X4EXA3_9VIBR</name>
<keyword evidence="5" id="KW-0479">Metal-binding</keyword>
<dbReference type="EMBL" id="JAKNBA010000057">
    <property type="protein sequence ID" value="MDE1244087.1"/>
    <property type="molecule type" value="Genomic_DNA"/>
</dbReference>
<dbReference type="GO" id="GO:0019146">
    <property type="term" value="F:arabinose-5-phosphate isomerase activity"/>
    <property type="evidence" value="ECO:0007669"/>
    <property type="project" value="UniProtKB-EC"/>
</dbReference>
<dbReference type="InterPro" id="IPR004800">
    <property type="entry name" value="KdsD/KpsF-type"/>
</dbReference>
<evidence type="ECO:0000256" key="5">
    <source>
        <dbReference type="PIRSR" id="PIRSR004692-2"/>
    </source>
</evidence>
<comment type="similarity">
    <text evidence="1 4">Belongs to the SIS family. GutQ/KpsF subfamily.</text>
</comment>
<dbReference type="PANTHER" id="PTHR42745:SF1">
    <property type="entry name" value="ARABINOSE 5-PHOSPHATE ISOMERASE KDSD"/>
    <property type="match status" value="1"/>
</dbReference>